<keyword evidence="3" id="KW-0378">Hydrolase</keyword>
<name>C3PGW5_CORA7</name>
<feature type="compositionally biased region" description="Polar residues" evidence="1">
    <location>
        <begin position="36"/>
        <end position="75"/>
    </location>
</feature>
<dbReference type="AlphaFoldDB" id="C3PGW5"/>
<evidence type="ECO:0000256" key="2">
    <source>
        <dbReference type="SAM" id="Phobius"/>
    </source>
</evidence>
<evidence type="ECO:0000313" key="3">
    <source>
        <dbReference type="EMBL" id="ACP33069.1"/>
    </source>
</evidence>
<keyword evidence="4" id="KW-1185">Reference proteome</keyword>
<dbReference type="EMBL" id="CP001601">
    <property type="protein sequence ID" value="ACP33069.1"/>
    <property type="molecule type" value="Genomic_DNA"/>
</dbReference>
<reference evidence="3 4" key="1">
    <citation type="journal article" date="2010" name="BMC Genomics">
        <title>Complete genome sequence and lifestyle of black-pigmented Corynebacterium aurimucosum ATCC 700975 (formerly C. nigricans CN-1) isolated from a vaginal swab of a woman with spontaneous abortion.</title>
        <authorList>
            <person name="Trost E."/>
            <person name="Gotker S."/>
            <person name="Schneider J."/>
            <person name="Schneiker-Bekel S."/>
            <person name="Szczepanowski R."/>
            <person name="Tilker A."/>
            <person name="Viehoever P."/>
            <person name="Arnold W."/>
            <person name="Bekel T."/>
            <person name="Blom J."/>
            <person name="Gartemann K.H."/>
            <person name="Linke B."/>
            <person name="Goesmann A."/>
            <person name="Puhler A."/>
            <person name="Shukla S.K."/>
            <person name="Tauch A."/>
        </authorList>
    </citation>
    <scope>NUCLEOTIDE SEQUENCE [LARGE SCALE GENOMIC DNA]</scope>
    <source>
        <strain evidence="4">ATCC 700975 / DSM 44827 / CIP 107346 / CN-1</strain>
    </source>
</reference>
<accession>C3PGW5</accession>
<dbReference type="Proteomes" id="UP000002077">
    <property type="component" value="Chromosome"/>
</dbReference>
<organism evidence="3 4">
    <name type="scientific">Corynebacterium aurimucosum (strain ATCC 700975 / DSM 44827 / CIP 107346 / CN-1)</name>
    <name type="common">Corynebacterium nigricans</name>
    <dbReference type="NCBI Taxonomy" id="548476"/>
    <lineage>
        <taxon>Bacteria</taxon>
        <taxon>Bacillati</taxon>
        <taxon>Actinomycetota</taxon>
        <taxon>Actinomycetes</taxon>
        <taxon>Mycobacteriales</taxon>
        <taxon>Corynebacteriaceae</taxon>
        <taxon>Corynebacterium</taxon>
    </lineage>
</organism>
<keyword evidence="2" id="KW-0812">Transmembrane</keyword>
<evidence type="ECO:0000313" key="4">
    <source>
        <dbReference type="Proteomes" id="UP000002077"/>
    </source>
</evidence>
<gene>
    <name evidence="3" type="primary">divS</name>
    <name evidence="3" type="ordered locus">cauri_1476</name>
</gene>
<feature type="transmembrane region" description="Helical" evidence="2">
    <location>
        <begin position="92"/>
        <end position="114"/>
    </location>
</feature>
<dbReference type="GO" id="GO:0016787">
    <property type="term" value="F:hydrolase activity"/>
    <property type="evidence" value="ECO:0007669"/>
    <property type="project" value="UniProtKB-KW"/>
</dbReference>
<dbReference type="KEGG" id="car:cauri_1476"/>
<dbReference type="STRING" id="548476.cauri_1476"/>
<keyword evidence="2" id="KW-1133">Transmembrane helix</keyword>
<protein>
    <submittedName>
        <fullName evidence="3">Cell wall hydrolase interfering with FtsZ ring assembly</fullName>
    </submittedName>
</protein>
<proteinExistence type="predicted"/>
<evidence type="ECO:0000256" key="1">
    <source>
        <dbReference type="SAM" id="MobiDB-lite"/>
    </source>
</evidence>
<feature type="region of interest" description="Disordered" evidence="1">
    <location>
        <begin position="36"/>
        <end position="93"/>
    </location>
</feature>
<sequence length="135" mass="14061">MAIALNSASVLRRDVRRKSHSVAVLVPPAAIWDPVQNQTRAHSSSHASSCGTPGVRTLSSEGRTQGRTMNSETPFVSSRRSVSRSRRGGSNVGNYVLGAVFGAAVFIGTVWGGLSIDSEVPNAHGASATAEATSR</sequence>
<keyword evidence="2" id="KW-0472">Membrane</keyword>
<dbReference type="HOGENOM" id="CLU_1924065_0_0_11"/>